<dbReference type="Gene3D" id="3.40.50.720">
    <property type="entry name" value="NAD(P)-binding Rossmann-like Domain"/>
    <property type="match status" value="1"/>
</dbReference>
<comment type="caution">
    <text evidence="3">The sequence shown here is derived from an EMBL/GenBank/DDBJ whole genome shotgun (WGS) entry which is preliminary data.</text>
</comment>
<keyword evidence="2" id="KW-0560">Oxidoreductase</keyword>
<evidence type="ECO:0000256" key="2">
    <source>
        <dbReference type="ARBA" id="ARBA00023002"/>
    </source>
</evidence>
<evidence type="ECO:0000313" key="3">
    <source>
        <dbReference type="EMBL" id="PPQ88569.1"/>
    </source>
</evidence>
<accession>A0A409XCP3</accession>
<dbReference type="PANTHER" id="PTHR48107:SF7">
    <property type="entry name" value="RE15974P"/>
    <property type="match status" value="1"/>
</dbReference>
<dbReference type="PANTHER" id="PTHR48107">
    <property type="entry name" value="NADPH-DEPENDENT ALDEHYDE REDUCTASE-LIKE PROTEIN, CHLOROPLASTIC-RELATED"/>
    <property type="match status" value="1"/>
</dbReference>
<gene>
    <name evidence="3" type="ORF">CVT25_009950</name>
</gene>
<dbReference type="AlphaFoldDB" id="A0A409XCP3"/>
<dbReference type="EMBL" id="NHYD01002059">
    <property type="protein sequence ID" value="PPQ88569.1"/>
    <property type="molecule type" value="Genomic_DNA"/>
</dbReference>
<proteinExistence type="inferred from homology"/>
<name>A0A409XCP3_PSICY</name>
<protein>
    <recommendedName>
        <fullName evidence="5">NAD(P)-binding protein</fullName>
    </recommendedName>
</protein>
<dbReference type="OrthoDB" id="5327538at2759"/>
<reference evidence="3 4" key="1">
    <citation type="journal article" date="2018" name="Evol. Lett.">
        <title>Horizontal gene cluster transfer increased hallucinogenic mushroom diversity.</title>
        <authorList>
            <person name="Reynolds H.T."/>
            <person name="Vijayakumar V."/>
            <person name="Gluck-Thaler E."/>
            <person name="Korotkin H.B."/>
            <person name="Matheny P.B."/>
            <person name="Slot J.C."/>
        </authorList>
    </citation>
    <scope>NUCLEOTIDE SEQUENCE [LARGE SCALE GENOMIC DNA]</scope>
    <source>
        <strain evidence="3 4">2631</strain>
    </source>
</reference>
<dbReference type="GO" id="GO:0016614">
    <property type="term" value="F:oxidoreductase activity, acting on CH-OH group of donors"/>
    <property type="evidence" value="ECO:0007669"/>
    <property type="project" value="UniProtKB-ARBA"/>
</dbReference>
<dbReference type="Proteomes" id="UP000283269">
    <property type="component" value="Unassembled WGS sequence"/>
</dbReference>
<dbReference type="STRING" id="93625.A0A409XCP3"/>
<dbReference type="Pfam" id="PF13561">
    <property type="entry name" value="adh_short_C2"/>
    <property type="match status" value="1"/>
</dbReference>
<evidence type="ECO:0000313" key="4">
    <source>
        <dbReference type="Proteomes" id="UP000283269"/>
    </source>
</evidence>
<evidence type="ECO:0000256" key="1">
    <source>
        <dbReference type="ARBA" id="ARBA00006484"/>
    </source>
</evidence>
<dbReference type="PRINTS" id="PR00081">
    <property type="entry name" value="GDHRDH"/>
</dbReference>
<sequence>MSTTSNTSLKGKVAIVTGGSKGIGAAATLHLISLGANVVFSYSSDTASASALETKIKSEFPSPEAGLPRAIGFKGDSSSITDIDALVDQTLKVYHHIDIVVANAGIMTLQDLAHTTEEIYDRHMNVNVKGPLFLAQRVAPHLPAGGRIIFLSTSLIASSTVAPPYLIYLTTKGAIEQMVRVLAKDLAKGEITVNGVAPGPTATDMFFNGKSEAMLEMFKKSMPMGRFGTPEEISNVIGWLAGDSSRWVSGQIIRANGAMA</sequence>
<evidence type="ECO:0008006" key="5">
    <source>
        <dbReference type="Google" id="ProtNLM"/>
    </source>
</evidence>
<dbReference type="FunFam" id="3.40.50.720:FF:000084">
    <property type="entry name" value="Short-chain dehydrogenase reductase"/>
    <property type="match status" value="1"/>
</dbReference>
<organism evidence="3 4">
    <name type="scientific">Psilocybe cyanescens</name>
    <dbReference type="NCBI Taxonomy" id="93625"/>
    <lineage>
        <taxon>Eukaryota</taxon>
        <taxon>Fungi</taxon>
        <taxon>Dikarya</taxon>
        <taxon>Basidiomycota</taxon>
        <taxon>Agaricomycotina</taxon>
        <taxon>Agaricomycetes</taxon>
        <taxon>Agaricomycetidae</taxon>
        <taxon>Agaricales</taxon>
        <taxon>Agaricineae</taxon>
        <taxon>Strophariaceae</taxon>
        <taxon>Psilocybe</taxon>
    </lineage>
</organism>
<keyword evidence="4" id="KW-1185">Reference proteome</keyword>
<comment type="similarity">
    <text evidence="1">Belongs to the short-chain dehydrogenases/reductases (SDR) family.</text>
</comment>
<dbReference type="InterPro" id="IPR036291">
    <property type="entry name" value="NAD(P)-bd_dom_sf"/>
</dbReference>
<dbReference type="SUPFAM" id="SSF51735">
    <property type="entry name" value="NAD(P)-binding Rossmann-fold domains"/>
    <property type="match status" value="1"/>
</dbReference>
<dbReference type="InParanoid" id="A0A409XCP3"/>
<dbReference type="InterPro" id="IPR002347">
    <property type="entry name" value="SDR_fam"/>
</dbReference>